<sequence length="84" mass="9170">MKSLFTDHPASVGESYFEHMGQALSFAGPLFVASLACLVHAVFPFLCVKTGSRAVTRLHQRMVTQRDRRPDPASQHGTLAAKDA</sequence>
<dbReference type="EMBL" id="JARHUD010000004">
    <property type="protein sequence ID" value="MDF2096085.1"/>
    <property type="molecule type" value="Genomic_DNA"/>
</dbReference>
<feature type="region of interest" description="Disordered" evidence="1">
    <location>
        <begin position="62"/>
        <end position="84"/>
    </location>
</feature>
<reference evidence="3 4" key="1">
    <citation type="submission" date="2023-03" db="EMBL/GenBank/DDBJ databases">
        <title>Fodinicurvata sp. CAU 1616 isolated from sea sendiment.</title>
        <authorList>
            <person name="Kim W."/>
        </authorList>
    </citation>
    <scope>NUCLEOTIDE SEQUENCE [LARGE SCALE GENOMIC DNA]</scope>
    <source>
        <strain evidence="3 4">CAU 1616</strain>
    </source>
</reference>
<dbReference type="Pfam" id="PF19883">
    <property type="entry name" value="DUF6356"/>
    <property type="match status" value="1"/>
</dbReference>
<evidence type="ECO:0000256" key="1">
    <source>
        <dbReference type="SAM" id="MobiDB-lite"/>
    </source>
</evidence>
<proteinExistence type="predicted"/>
<name>A0ABT5YMU3_9PROT</name>
<keyword evidence="2" id="KW-0472">Membrane</keyword>
<dbReference type="InterPro" id="IPR045936">
    <property type="entry name" value="DUF6356"/>
</dbReference>
<dbReference type="Proteomes" id="UP001215503">
    <property type="component" value="Unassembled WGS sequence"/>
</dbReference>
<keyword evidence="2" id="KW-0812">Transmembrane</keyword>
<feature type="transmembrane region" description="Helical" evidence="2">
    <location>
        <begin position="26"/>
        <end position="48"/>
    </location>
</feature>
<gene>
    <name evidence="3" type="ORF">P2G67_08865</name>
</gene>
<accession>A0ABT5YMU3</accession>
<protein>
    <submittedName>
        <fullName evidence="3">DUF6356 family protein</fullName>
    </submittedName>
</protein>
<comment type="caution">
    <text evidence="3">The sequence shown here is derived from an EMBL/GenBank/DDBJ whole genome shotgun (WGS) entry which is preliminary data.</text>
</comment>
<dbReference type="RefSeq" id="WP_275822141.1">
    <property type="nucleotide sequence ID" value="NZ_JARHUD010000004.1"/>
</dbReference>
<organism evidence="3 4">
    <name type="scientific">Aquibaculum arenosum</name>
    <dbReference type="NCBI Taxonomy" id="3032591"/>
    <lineage>
        <taxon>Bacteria</taxon>
        <taxon>Pseudomonadati</taxon>
        <taxon>Pseudomonadota</taxon>
        <taxon>Alphaproteobacteria</taxon>
        <taxon>Rhodospirillales</taxon>
        <taxon>Rhodovibrionaceae</taxon>
        <taxon>Aquibaculum</taxon>
    </lineage>
</organism>
<evidence type="ECO:0000313" key="3">
    <source>
        <dbReference type="EMBL" id="MDF2096085.1"/>
    </source>
</evidence>
<keyword evidence="4" id="KW-1185">Reference proteome</keyword>
<evidence type="ECO:0000313" key="4">
    <source>
        <dbReference type="Proteomes" id="UP001215503"/>
    </source>
</evidence>
<keyword evidence="2" id="KW-1133">Transmembrane helix</keyword>
<evidence type="ECO:0000256" key="2">
    <source>
        <dbReference type="SAM" id="Phobius"/>
    </source>
</evidence>